<reference evidence="1" key="1">
    <citation type="submission" date="2018-02" db="EMBL/GenBank/DDBJ databases">
        <title>Rhizophora mucronata_Transcriptome.</title>
        <authorList>
            <person name="Meera S.P."/>
            <person name="Sreeshan A."/>
            <person name="Augustine A."/>
        </authorList>
    </citation>
    <scope>NUCLEOTIDE SEQUENCE</scope>
    <source>
        <tissue evidence="1">Leaf</tissue>
    </source>
</reference>
<name>A0A2P2MKT6_RHIMU</name>
<proteinExistence type="predicted"/>
<organism evidence="1">
    <name type="scientific">Rhizophora mucronata</name>
    <name type="common">Asiatic mangrove</name>
    <dbReference type="NCBI Taxonomy" id="61149"/>
    <lineage>
        <taxon>Eukaryota</taxon>
        <taxon>Viridiplantae</taxon>
        <taxon>Streptophyta</taxon>
        <taxon>Embryophyta</taxon>
        <taxon>Tracheophyta</taxon>
        <taxon>Spermatophyta</taxon>
        <taxon>Magnoliopsida</taxon>
        <taxon>eudicotyledons</taxon>
        <taxon>Gunneridae</taxon>
        <taxon>Pentapetalae</taxon>
        <taxon>rosids</taxon>
        <taxon>fabids</taxon>
        <taxon>Malpighiales</taxon>
        <taxon>Rhizophoraceae</taxon>
        <taxon>Rhizophora</taxon>
    </lineage>
</organism>
<protein>
    <submittedName>
        <fullName evidence="1">Uncharacterized protein LOC100807419</fullName>
    </submittedName>
</protein>
<sequence>MMDYFPGEKVFYTDIEYRGLFFGQPIWRVCFYTFICLGETQKEKKSAYGTKRKSDFGQTG</sequence>
<evidence type="ECO:0000313" key="1">
    <source>
        <dbReference type="EMBL" id="MBX30814.1"/>
    </source>
</evidence>
<dbReference type="AlphaFoldDB" id="A0A2P2MKT6"/>
<dbReference type="EMBL" id="GGEC01050330">
    <property type="protein sequence ID" value="MBX30814.1"/>
    <property type="molecule type" value="Transcribed_RNA"/>
</dbReference>
<accession>A0A2P2MKT6</accession>